<evidence type="ECO:0000256" key="1">
    <source>
        <dbReference type="ARBA" id="ARBA00004141"/>
    </source>
</evidence>
<gene>
    <name evidence="7" type="ORF">FHU36_002296</name>
</gene>
<sequence length="191" mass="19334">MQYLAFGVTCLVGLVFVVSVLSKLRPGQWRDFVESTRRLLGAFLPSRVVPAAVARLVAPVVVAAEAAVVVLLVPASTVALALAAVLVTAFGVAIALALRRGVATACRCFGGTAELSPWHLVRNALLLAAVVTGAVMEPAAFGSADAGGLLVAAAGALTLGMVVVRLDDVGELFGPGLSRHTPAGGHVEGSM</sequence>
<accession>A0A7X0BZT2</accession>
<proteinExistence type="predicted"/>
<evidence type="ECO:0000313" key="8">
    <source>
        <dbReference type="Proteomes" id="UP000583800"/>
    </source>
</evidence>
<dbReference type="InterPro" id="IPR009908">
    <property type="entry name" value="Methylamine_util_MauE"/>
</dbReference>
<feature type="transmembrane region" description="Helical" evidence="5">
    <location>
        <begin position="120"/>
        <end position="140"/>
    </location>
</feature>
<feature type="transmembrane region" description="Helical" evidence="5">
    <location>
        <begin position="78"/>
        <end position="99"/>
    </location>
</feature>
<feature type="transmembrane region" description="Helical" evidence="5">
    <location>
        <begin position="6"/>
        <end position="24"/>
    </location>
</feature>
<comment type="caution">
    <text evidence="7">The sequence shown here is derived from an EMBL/GenBank/DDBJ whole genome shotgun (WGS) entry which is preliminary data.</text>
</comment>
<dbReference type="RefSeq" id="WP_185083679.1">
    <property type="nucleotide sequence ID" value="NZ_JACHJB010000001.1"/>
</dbReference>
<keyword evidence="8" id="KW-1185">Reference proteome</keyword>
<evidence type="ECO:0000256" key="5">
    <source>
        <dbReference type="SAM" id="Phobius"/>
    </source>
</evidence>
<evidence type="ECO:0000256" key="4">
    <source>
        <dbReference type="ARBA" id="ARBA00023136"/>
    </source>
</evidence>
<keyword evidence="4 5" id="KW-0472">Membrane</keyword>
<feature type="transmembrane region" description="Helical" evidence="5">
    <location>
        <begin position="146"/>
        <end position="164"/>
    </location>
</feature>
<evidence type="ECO:0000259" key="6">
    <source>
        <dbReference type="Pfam" id="PF07291"/>
    </source>
</evidence>
<evidence type="ECO:0000256" key="3">
    <source>
        <dbReference type="ARBA" id="ARBA00022989"/>
    </source>
</evidence>
<dbReference type="GO" id="GO:0016020">
    <property type="term" value="C:membrane"/>
    <property type="evidence" value="ECO:0007669"/>
    <property type="project" value="UniProtKB-SubCell"/>
</dbReference>
<keyword evidence="2 5" id="KW-0812">Transmembrane</keyword>
<protein>
    <recommendedName>
        <fullName evidence="6">Methylamine utilisation protein MauE domain-containing protein</fullName>
    </recommendedName>
</protein>
<evidence type="ECO:0000313" key="7">
    <source>
        <dbReference type="EMBL" id="MBB6345787.1"/>
    </source>
</evidence>
<evidence type="ECO:0000256" key="2">
    <source>
        <dbReference type="ARBA" id="ARBA00022692"/>
    </source>
</evidence>
<dbReference type="Proteomes" id="UP000583800">
    <property type="component" value="Unassembled WGS sequence"/>
</dbReference>
<feature type="domain" description="Methylamine utilisation protein MauE" evidence="6">
    <location>
        <begin position="1"/>
        <end position="134"/>
    </location>
</feature>
<keyword evidence="3 5" id="KW-1133">Transmembrane helix</keyword>
<feature type="transmembrane region" description="Helical" evidence="5">
    <location>
        <begin position="44"/>
        <end position="72"/>
    </location>
</feature>
<dbReference type="AlphaFoldDB" id="A0A7X0BZT2"/>
<dbReference type="Pfam" id="PF07291">
    <property type="entry name" value="MauE"/>
    <property type="match status" value="1"/>
</dbReference>
<organism evidence="7 8">
    <name type="scientific">Nonomuraea muscovyensis</name>
    <dbReference type="NCBI Taxonomy" id="1124761"/>
    <lineage>
        <taxon>Bacteria</taxon>
        <taxon>Bacillati</taxon>
        <taxon>Actinomycetota</taxon>
        <taxon>Actinomycetes</taxon>
        <taxon>Streptosporangiales</taxon>
        <taxon>Streptosporangiaceae</taxon>
        <taxon>Nonomuraea</taxon>
    </lineage>
</organism>
<comment type="subcellular location">
    <subcellularLocation>
        <location evidence="1">Membrane</location>
        <topology evidence="1">Multi-pass membrane protein</topology>
    </subcellularLocation>
</comment>
<reference evidence="7 8" key="1">
    <citation type="submission" date="2020-08" db="EMBL/GenBank/DDBJ databases">
        <title>Sequencing the genomes of 1000 actinobacteria strains.</title>
        <authorList>
            <person name="Klenk H.-P."/>
        </authorList>
    </citation>
    <scope>NUCLEOTIDE SEQUENCE [LARGE SCALE GENOMIC DNA]</scope>
    <source>
        <strain evidence="7 8">DSM 45913</strain>
    </source>
</reference>
<dbReference type="GO" id="GO:0030416">
    <property type="term" value="P:methylamine metabolic process"/>
    <property type="evidence" value="ECO:0007669"/>
    <property type="project" value="InterPro"/>
</dbReference>
<dbReference type="EMBL" id="JACHJB010000001">
    <property type="protein sequence ID" value="MBB6345787.1"/>
    <property type="molecule type" value="Genomic_DNA"/>
</dbReference>
<name>A0A7X0BZT2_9ACTN</name>
<dbReference type="UniPathway" id="UPA00895"/>